<proteinExistence type="predicted"/>
<name>A0A2N7VHX6_9BURK</name>
<sequence length="69" mass="7373">MQSVAVPALVEHLLRGSGRVNRVARLSLTPGAAIARQSVPYLGADACQIEQSFSKGEIDRLRGQLGRLS</sequence>
<keyword evidence="2" id="KW-1185">Reference proteome</keyword>
<evidence type="ECO:0000313" key="1">
    <source>
        <dbReference type="EMBL" id="PMS16750.1"/>
    </source>
</evidence>
<comment type="caution">
    <text evidence="1">The sequence shown here is derived from an EMBL/GenBank/DDBJ whole genome shotgun (WGS) entry which is preliminary data.</text>
</comment>
<accession>A0A2N7VHX6</accession>
<dbReference type="Proteomes" id="UP000235347">
    <property type="component" value="Unassembled WGS sequence"/>
</dbReference>
<dbReference type="RefSeq" id="WP_102612589.1">
    <property type="nucleotide sequence ID" value="NZ_CADIKD010000028.1"/>
</dbReference>
<dbReference type="AlphaFoldDB" id="A0A2N7VHX6"/>
<protein>
    <submittedName>
        <fullName evidence="1">Uncharacterized protein</fullName>
    </submittedName>
</protein>
<organism evidence="1 2">
    <name type="scientific">Trinickia soli</name>
    <dbReference type="NCBI Taxonomy" id="380675"/>
    <lineage>
        <taxon>Bacteria</taxon>
        <taxon>Pseudomonadati</taxon>
        <taxon>Pseudomonadota</taxon>
        <taxon>Betaproteobacteria</taxon>
        <taxon>Burkholderiales</taxon>
        <taxon>Burkholderiaceae</taxon>
        <taxon>Trinickia</taxon>
    </lineage>
</organism>
<reference evidence="1 2" key="1">
    <citation type="submission" date="2018-01" db="EMBL/GenBank/DDBJ databases">
        <title>Whole genome analyses suggest that Burkholderia sensu lato contains two further novel genera in the rhizoxinica-symbiotica group Mycetohabitans gen. nov., and Trinickia gen. nov.: implications for the evolution of diazotrophy and nodulation in the Burkholderiaceae.</title>
        <authorList>
            <person name="Estrada-de los Santos P."/>
            <person name="Palmer M."/>
            <person name="Chavez-Ramirez B."/>
            <person name="Beukes C."/>
            <person name="Steenkamp E.T."/>
            <person name="Hirsch A.M."/>
            <person name="Manyaka P."/>
            <person name="Maluk M."/>
            <person name="Lafos M."/>
            <person name="Crook M."/>
            <person name="Gross E."/>
            <person name="Simon M.F."/>
            <person name="Bueno dos Reis Junior F."/>
            <person name="Poole P.S."/>
            <person name="Venter S.N."/>
            <person name="James E.K."/>
        </authorList>
    </citation>
    <scope>NUCLEOTIDE SEQUENCE [LARGE SCALE GENOMIC DNA]</scope>
    <source>
        <strain evidence="1 2">GP25-8</strain>
    </source>
</reference>
<evidence type="ECO:0000313" key="2">
    <source>
        <dbReference type="Proteomes" id="UP000235347"/>
    </source>
</evidence>
<dbReference type="EMBL" id="PNYB01000033">
    <property type="protein sequence ID" value="PMS16750.1"/>
    <property type="molecule type" value="Genomic_DNA"/>
</dbReference>
<gene>
    <name evidence="1" type="ORF">C0Z19_25340</name>
</gene>